<keyword evidence="1" id="KW-0812">Transmembrane</keyword>
<reference evidence="3" key="1">
    <citation type="journal article" date="2019" name="Int. J. Syst. Evol. Microbiol.">
        <title>The Global Catalogue of Microorganisms (GCM) 10K type strain sequencing project: providing services to taxonomists for standard genome sequencing and annotation.</title>
        <authorList>
            <consortium name="The Broad Institute Genomics Platform"/>
            <consortium name="The Broad Institute Genome Sequencing Center for Infectious Disease"/>
            <person name="Wu L."/>
            <person name="Ma J."/>
        </authorList>
    </citation>
    <scope>NUCLEOTIDE SEQUENCE [LARGE SCALE GENOMIC DNA]</scope>
    <source>
        <strain evidence="3">CGMCC 1.15922</strain>
    </source>
</reference>
<proteinExistence type="predicted"/>
<feature type="transmembrane region" description="Helical" evidence="1">
    <location>
        <begin position="86"/>
        <end position="106"/>
    </location>
</feature>
<evidence type="ECO:0000256" key="1">
    <source>
        <dbReference type="SAM" id="Phobius"/>
    </source>
</evidence>
<gene>
    <name evidence="2" type="ORF">GCM10011501_16150</name>
</gene>
<protein>
    <submittedName>
        <fullName evidence="2">Uncharacterized protein</fullName>
    </submittedName>
</protein>
<keyword evidence="1" id="KW-0472">Membrane</keyword>
<dbReference type="Proteomes" id="UP000626370">
    <property type="component" value="Unassembled WGS sequence"/>
</dbReference>
<comment type="caution">
    <text evidence="2">The sequence shown here is derived from an EMBL/GenBank/DDBJ whole genome shotgun (WGS) entry which is preliminary data.</text>
</comment>
<keyword evidence="1" id="KW-1133">Transmembrane helix</keyword>
<evidence type="ECO:0000313" key="3">
    <source>
        <dbReference type="Proteomes" id="UP000626370"/>
    </source>
</evidence>
<accession>A0ABQ3ILU0</accession>
<evidence type="ECO:0000313" key="2">
    <source>
        <dbReference type="EMBL" id="GHE87447.1"/>
    </source>
</evidence>
<name>A0ABQ3ILU0_9GAMM</name>
<organism evidence="2 3">
    <name type="scientific">Thalassotalea profundi</name>
    <dbReference type="NCBI Taxonomy" id="2036687"/>
    <lineage>
        <taxon>Bacteria</taxon>
        <taxon>Pseudomonadati</taxon>
        <taxon>Pseudomonadota</taxon>
        <taxon>Gammaproteobacteria</taxon>
        <taxon>Alteromonadales</taxon>
        <taxon>Colwelliaceae</taxon>
        <taxon>Thalassotalea</taxon>
    </lineage>
</organism>
<dbReference type="EMBL" id="BNAH01000005">
    <property type="protein sequence ID" value="GHE87447.1"/>
    <property type="molecule type" value="Genomic_DNA"/>
</dbReference>
<dbReference type="RefSeq" id="WP_189377751.1">
    <property type="nucleotide sequence ID" value="NZ_BNAH01000005.1"/>
</dbReference>
<sequence>MFDDLWDGFTESLGETWDVVLETGKGVIAETLQKTKETGVDTTQLKASEPLKGTNPDGSTIVVEKQTTGNAVITSTQLINGVDNKLVYVGGAVAGFLMLLLVIKAVK</sequence>
<keyword evidence="3" id="KW-1185">Reference proteome</keyword>